<organism evidence="1 2">
    <name type="scientific">Malikia spinosa</name>
    <dbReference type="NCBI Taxonomy" id="86180"/>
    <lineage>
        <taxon>Bacteria</taxon>
        <taxon>Pseudomonadati</taxon>
        <taxon>Pseudomonadota</taxon>
        <taxon>Betaproteobacteria</taxon>
        <taxon>Burkholderiales</taxon>
        <taxon>Comamonadaceae</taxon>
        <taxon>Malikia</taxon>
    </lineage>
</organism>
<evidence type="ECO:0000313" key="1">
    <source>
        <dbReference type="EMBL" id="MYZ50934.1"/>
    </source>
</evidence>
<protein>
    <submittedName>
        <fullName evidence="1">Uncharacterized protein</fullName>
    </submittedName>
</protein>
<dbReference type="AlphaFoldDB" id="A0A7C9IWG8"/>
<name>A0A7C9IWG8_9BURK</name>
<dbReference type="EMBL" id="VYSB01000001">
    <property type="protein sequence ID" value="MYZ50934.1"/>
    <property type="molecule type" value="Genomic_DNA"/>
</dbReference>
<evidence type="ECO:0000313" key="2">
    <source>
        <dbReference type="Proteomes" id="UP000481947"/>
    </source>
</evidence>
<sequence>MLIDKCLSAGYSLQEASTNQVICAQTLQDGEQVFATFMLGNAYSTPAQRKIRFTVFQVAQGTKVAAQSWVETQMAMGQVNRAELNSPAQVNSLQSLLFSLGGK</sequence>
<gene>
    <name evidence="1" type="ORF">F5985_01990</name>
</gene>
<proteinExistence type="predicted"/>
<dbReference type="RefSeq" id="WP_161124093.1">
    <property type="nucleotide sequence ID" value="NZ_VYSB01000001.1"/>
</dbReference>
<comment type="caution">
    <text evidence="1">The sequence shown here is derived from an EMBL/GenBank/DDBJ whole genome shotgun (WGS) entry which is preliminary data.</text>
</comment>
<accession>A0A7C9IWG8</accession>
<reference evidence="1 2" key="1">
    <citation type="submission" date="2019-09" db="EMBL/GenBank/DDBJ databases">
        <title>Identification of Malikia spinosa a prominent benzene-, toluene-, and ethylbenzene-degrading bacterium: enrichment, isolation and whole genome sequencing.</title>
        <authorList>
            <person name="Tancsics A."/>
            <person name="Revesz F."/>
            <person name="Kriszt B."/>
        </authorList>
    </citation>
    <scope>NUCLEOTIDE SEQUENCE [LARGE SCALE GENOMIC DNA]</scope>
    <source>
        <strain evidence="1 2">AB6</strain>
    </source>
</reference>
<dbReference type="Proteomes" id="UP000481947">
    <property type="component" value="Unassembled WGS sequence"/>
</dbReference>